<reference evidence="1" key="1">
    <citation type="submission" date="2014-11" db="EMBL/GenBank/DDBJ databases">
        <authorList>
            <person name="Amaro Gonzalez C."/>
        </authorList>
    </citation>
    <scope>NUCLEOTIDE SEQUENCE</scope>
</reference>
<organism evidence="1">
    <name type="scientific">Anguilla anguilla</name>
    <name type="common">European freshwater eel</name>
    <name type="synonym">Muraena anguilla</name>
    <dbReference type="NCBI Taxonomy" id="7936"/>
    <lineage>
        <taxon>Eukaryota</taxon>
        <taxon>Metazoa</taxon>
        <taxon>Chordata</taxon>
        <taxon>Craniata</taxon>
        <taxon>Vertebrata</taxon>
        <taxon>Euteleostomi</taxon>
        <taxon>Actinopterygii</taxon>
        <taxon>Neopterygii</taxon>
        <taxon>Teleostei</taxon>
        <taxon>Anguilliformes</taxon>
        <taxon>Anguillidae</taxon>
        <taxon>Anguilla</taxon>
    </lineage>
</organism>
<accession>A0A0E9TI38</accession>
<reference evidence="1" key="2">
    <citation type="journal article" date="2015" name="Fish Shellfish Immunol.">
        <title>Early steps in the European eel (Anguilla anguilla)-Vibrio vulnificus interaction in the gills: Role of the RtxA13 toxin.</title>
        <authorList>
            <person name="Callol A."/>
            <person name="Pajuelo D."/>
            <person name="Ebbesson L."/>
            <person name="Teles M."/>
            <person name="MacKenzie S."/>
            <person name="Amaro C."/>
        </authorList>
    </citation>
    <scope>NUCLEOTIDE SEQUENCE</scope>
</reference>
<proteinExistence type="predicted"/>
<dbReference type="EMBL" id="GBXM01055987">
    <property type="protein sequence ID" value="JAH52590.1"/>
    <property type="molecule type" value="Transcribed_RNA"/>
</dbReference>
<name>A0A0E9TI38_ANGAN</name>
<sequence length="43" mass="4571">MTSGGVCGCADVLLRVWFELGNGNVCGGMAGGKRKIEEKKERN</sequence>
<protein>
    <submittedName>
        <fullName evidence="1">Uncharacterized protein</fullName>
    </submittedName>
</protein>
<evidence type="ECO:0000313" key="1">
    <source>
        <dbReference type="EMBL" id="JAH52590.1"/>
    </source>
</evidence>
<dbReference type="AlphaFoldDB" id="A0A0E9TI38"/>